<dbReference type="EC" id="2.3.1.225" evidence="7"/>
<keyword evidence="5 7" id="KW-0472">Membrane</keyword>
<feature type="domain" description="Palmitoyltransferase DHHC" evidence="8">
    <location>
        <begin position="166"/>
        <end position="295"/>
    </location>
</feature>
<evidence type="ECO:0000256" key="1">
    <source>
        <dbReference type="ARBA" id="ARBA00004141"/>
    </source>
</evidence>
<feature type="transmembrane region" description="Helical" evidence="7">
    <location>
        <begin position="215"/>
        <end position="236"/>
    </location>
</feature>
<dbReference type="AlphaFoldDB" id="A0A0H5RBB4"/>
<evidence type="ECO:0000256" key="7">
    <source>
        <dbReference type="RuleBase" id="RU079119"/>
    </source>
</evidence>
<evidence type="ECO:0000259" key="8">
    <source>
        <dbReference type="Pfam" id="PF01529"/>
    </source>
</evidence>
<dbReference type="PANTHER" id="PTHR12246">
    <property type="entry name" value="PALMITOYLTRANSFERASE ZDHHC16"/>
    <property type="match status" value="1"/>
</dbReference>
<keyword evidence="3 7" id="KW-0812">Transmembrane</keyword>
<evidence type="ECO:0000313" key="9">
    <source>
        <dbReference type="EMBL" id="CRZ11500.1"/>
    </source>
</evidence>
<organism evidence="9">
    <name type="scientific">Spongospora subterranea</name>
    <dbReference type="NCBI Taxonomy" id="70186"/>
    <lineage>
        <taxon>Eukaryota</taxon>
        <taxon>Sar</taxon>
        <taxon>Rhizaria</taxon>
        <taxon>Endomyxa</taxon>
        <taxon>Phytomyxea</taxon>
        <taxon>Plasmodiophorida</taxon>
        <taxon>Plasmodiophoridae</taxon>
        <taxon>Spongospora</taxon>
    </lineage>
</organism>
<evidence type="ECO:0000256" key="6">
    <source>
        <dbReference type="ARBA" id="ARBA00023315"/>
    </source>
</evidence>
<comment type="similarity">
    <text evidence="7">Belongs to the DHHC palmitoyltransferase family.</text>
</comment>
<proteinExistence type="inferred from homology"/>
<evidence type="ECO:0000256" key="5">
    <source>
        <dbReference type="ARBA" id="ARBA00023136"/>
    </source>
</evidence>
<comment type="domain">
    <text evidence="7">The DHHC domain is required for palmitoyltransferase activity.</text>
</comment>
<keyword evidence="2 7" id="KW-0808">Transferase</keyword>
<dbReference type="GO" id="GO:0019706">
    <property type="term" value="F:protein-cysteine S-palmitoyltransferase activity"/>
    <property type="evidence" value="ECO:0007669"/>
    <property type="project" value="UniProtKB-EC"/>
</dbReference>
<evidence type="ECO:0000256" key="4">
    <source>
        <dbReference type="ARBA" id="ARBA00022989"/>
    </source>
</evidence>
<name>A0A0H5RBB4_9EUKA</name>
<accession>A0A0H5RBB4</accession>
<dbReference type="InterPro" id="IPR039859">
    <property type="entry name" value="PFA4/ZDH16/20/ERF2-like"/>
</dbReference>
<feature type="transmembrane region" description="Helical" evidence="7">
    <location>
        <begin position="256"/>
        <end position="284"/>
    </location>
</feature>
<reference evidence="9" key="1">
    <citation type="submission" date="2015-04" db="EMBL/GenBank/DDBJ databases">
        <title>The genome sequence of the plant pathogenic Rhizarian Plasmodiophora brassicae reveals insights in its biotrophic life cycle and the origin of chitin synthesis.</title>
        <authorList>
            <person name="Schwelm A."/>
            <person name="Fogelqvist J."/>
            <person name="Knaust A."/>
            <person name="Julke S."/>
            <person name="Lilja T."/>
            <person name="Dhandapani V."/>
            <person name="Bonilla-Rosso G."/>
            <person name="Karlsson M."/>
            <person name="Shevchenko A."/>
            <person name="Choi S.R."/>
            <person name="Kim H.G."/>
            <person name="Park J.Y."/>
            <person name="Lim Y.P."/>
            <person name="Ludwig-Muller J."/>
            <person name="Dixelius C."/>
        </authorList>
    </citation>
    <scope>NUCLEOTIDE SEQUENCE</scope>
    <source>
        <tissue evidence="9">Potato root galls</tissue>
    </source>
</reference>
<dbReference type="InterPro" id="IPR001594">
    <property type="entry name" value="Palmitoyltrfase_DHHC"/>
</dbReference>
<evidence type="ECO:0000256" key="3">
    <source>
        <dbReference type="ARBA" id="ARBA00022692"/>
    </source>
</evidence>
<feature type="transmembrane region" description="Helical" evidence="7">
    <location>
        <begin position="75"/>
        <end position="97"/>
    </location>
</feature>
<dbReference type="Pfam" id="PF01529">
    <property type="entry name" value="DHHC"/>
    <property type="match status" value="1"/>
</dbReference>
<comment type="subcellular location">
    <subcellularLocation>
        <location evidence="1">Membrane</location>
        <topology evidence="1">Multi-pass membrane protein</topology>
    </subcellularLocation>
</comment>
<dbReference type="PROSITE" id="PS50216">
    <property type="entry name" value="DHHC"/>
    <property type="match status" value="1"/>
</dbReference>
<keyword evidence="6 7" id="KW-0012">Acyltransferase</keyword>
<comment type="catalytic activity">
    <reaction evidence="7">
        <text>L-cysteinyl-[protein] + hexadecanoyl-CoA = S-hexadecanoyl-L-cysteinyl-[protein] + CoA</text>
        <dbReference type="Rhea" id="RHEA:36683"/>
        <dbReference type="Rhea" id="RHEA-COMP:10131"/>
        <dbReference type="Rhea" id="RHEA-COMP:11032"/>
        <dbReference type="ChEBI" id="CHEBI:29950"/>
        <dbReference type="ChEBI" id="CHEBI:57287"/>
        <dbReference type="ChEBI" id="CHEBI:57379"/>
        <dbReference type="ChEBI" id="CHEBI:74151"/>
        <dbReference type="EC" id="2.3.1.225"/>
    </reaction>
</comment>
<feature type="transmembrane region" description="Helical" evidence="7">
    <location>
        <begin position="35"/>
        <end position="53"/>
    </location>
</feature>
<sequence>MWYVPIPPWAIHHLFSKIPMTTDLADQSKKAQSPIVIPVAVFCLFNAAQYAIYVDLQILGPDRHLFHHSQLGPDFYQFVAFHIVYFLMLTSYARIILTRPGSIPDSHVWIYNERDNAQAKFSLSANELELMQKIMEPDFFPYTEPLRQRIRRLPFVELKNSATSSNSIRVCRKCDPARYKPDRAHHCTKSNSCVLAMDHYCTFAGSTIGFVNRKFFILFIMYSFASGCLFVSSLSWRLSSAVEHLFDGQFSIGRDFPIILSCASVICICACLALFFSFHIYIMVNAMTTIEFREKRGSSDPDVRRKSLISRIKFNRGYLGNFTEVFGTAWYFWLLPIQSDFGGSDGLYCDIMYRQGTRTDSSKIDYPTANLSL</sequence>
<keyword evidence="4 7" id="KW-1133">Transmembrane helix</keyword>
<dbReference type="GO" id="GO:0016020">
    <property type="term" value="C:membrane"/>
    <property type="evidence" value="ECO:0007669"/>
    <property type="project" value="UniProtKB-SubCell"/>
</dbReference>
<protein>
    <recommendedName>
        <fullName evidence="7">Palmitoyltransferase</fullName>
        <ecNumber evidence="7">2.3.1.225</ecNumber>
    </recommendedName>
</protein>
<evidence type="ECO:0000256" key="2">
    <source>
        <dbReference type="ARBA" id="ARBA00022679"/>
    </source>
</evidence>
<dbReference type="EMBL" id="HACM01011058">
    <property type="protein sequence ID" value="CRZ11500.1"/>
    <property type="molecule type" value="Transcribed_RNA"/>
</dbReference>